<dbReference type="Gene3D" id="1.10.3810.10">
    <property type="entry name" value="Biosynthetic peptidoglycan transglycosylase-like"/>
    <property type="match status" value="1"/>
</dbReference>
<organism evidence="21 22">
    <name type="scientific">Luteolibacter algae</name>
    <dbReference type="NCBI Taxonomy" id="454151"/>
    <lineage>
        <taxon>Bacteria</taxon>
        <taxon>Pseudomonadati</taxon>
        <taxon>Verrucomicrobiota</taxon>
        <taxon>Verrucomicrobiia</taxon>
        <taxon>Verrucomicrobiales</taxon>
        <taxon>Verrucomicrobiaceae</taxon>
        <taxon>Luteolibacter</taxon>
    </lineage>
</organism>
<dbReference type="InterPro" id="IPR001264">
    <property type="entry name" value="Glyco_trans_51"/>
</dbReference>
<evidence type="ECO:0000256" key="3">
    <source>
        <dbReference type="ARBA" id="ARBA00007090"/>
    </source>
</evidence>
<keyword evidence="10" id="KW-0378">Hydrolase</keyword>
<comment type="subcellular location">
    <subcellularLocation>
        <location evidence="1">Cell membrane</location>
    </subcellularLocation>
</comment>
<dbReference type="InterPro" id="IPR001460">
    <property type="entry name" value="PCN-bd_Tpept"/>
</dbReference>
<keyword evidence="8 21" id="KW-0328">Glycosyltransferase</keyword>
<evidence type="ECO:0000256" key="1">
    <source>
        <dbReference type="ARBA" id="ARBA00004236"/>
    </source>
</evidence>
<comment type="pathway">
    <text evidence="2">Cell wall biogenesis; peptidoglycan biosynthesis.</text>
</comment>
<sequence length="811" mass="89263">MAEKSKNSRRKSGQRRFYKRKTFWLICILLMLIAGGFGFLFVENYTREYRERALLYDLEEINKLEIPSIILDRNGKEIGRIFVQNRSIMPVEDVPELFIDALRAGEDSRFLTHDGVDYIGVIRALKLNWQAGTTTQGASTITQQLARNAYPLKQEALKRGEGGVQRKMVEAFLAQRIEKRYTKNQILGFYLNRIYFGSGFYGLRSASLGYFGKEPRDLNLEECATIVGLIKNPTNNSPLNNVNASRNARNMVLSRMVDEGMISKSESAQAQATTVEVDPKPLQRGTSHLYERIADAVAKTLGEDALAEGGYKIHTTISSEIQNAAEKALAITLQEAENHPGYSHQKYGAYDKGKEGQLPEYLQGAVFVMDHSTGEVLAHVGGRDYSEVPFDFIESGKRPLGTAFFPFLYAAGLAGSHSPASTVEDVPMDNRAVMIGGREGILGEWGMEVASPVYEGQITLRKAFEESKIAATVRLGTEIGIPRIINAGVAFGFPMKDSKPLPRINTGWEPASLKQAVTAISTFPLGGKKGSVKFSYLSRIENGQGLVVFRQPKSQNPPGRLLDEAVAWQVHSMMAGGMDHGSARGLRDGLIAKPFHGAGKGGTTHDFADTWFLGYNGRVSCGVWTGFLQGNSEPIYPGAFSREIAMPIWAATMNAATPAFGGVEIGRPPGMIQMDICSVSGQRATQFCQEMIEDVEQGAVRSVSTKYTEYFRKGTENIPFCTLHSGVVSANGSIENPLNNLPALDALPVRPKSPVLLGEDPYHTELPSYAAHSNEGSFRRRSTNVLDSLDLGDFEETIRMRKPPRLEIDPD</sequence>
<keyword evidence="11" id="KW-0133">Cell shape</keyword>
<evidence type="ECO:0000256" key="5">
    <source>
        <dbReference type="ARBA" id="ARBA00022475"/>
    </source>
</evidence>
<dbReference type="Pfam" id="PF00912">
    <property type="entry name" value="Transgly"/>
    <property type="match status" value="1"/>
</dbReference>
<evidence type="ECO:0000256" key="18">
    <source>
        <dbReference type="SAM" id="Phobius"/>
    </source>
</evidence>
<dbReference type="EMBL" id="JBHUIT010000003">
    <property type="protein sequence ID" value="MFD2256139.1"/>
    <property type="molecule type" value="Genomic_DNA"/>
</dbReference>
<keyword evidence="7" id="KW-0645">Protease</keyword>
<keyword evidence="15" id="KW-0961">Cell wall biogenesis/degradation</keyword>
<dbReference type="InterPro" id="IPR036950">
    <property type="entry name" value="PBP_transglycosylase"/>
</dbReference>
<dbReference type="Gene3D" id="3.40.710.10">
    <property type="entry name" value="DD-peptidase/beta-lactamase superfamily"/>
    <property type="match status" value="1"/>
</dbReference>
<dbReference type="PANTHER" id="PTHR32282:SF11">
    <property type="entry name" value="PENICILLIN-BINDING PROTEIN 1B"/>
    <property type="match status" value="1"/>
</dbReference>
<dbReference type="Pfam" id="PF00905">
    <property type="entry name" value="Transpeptidase"/>
    <property type="match status" value="1"/>
</dbReference>
<evidence type="ECO:0000256" key="14">
    <source>
        <dbReference type="ARBA" id="ARBA00023268"/>
    </source>
</evidence>
<comment type="caution">
    <text evidence="21">The sequence shown here is derived from an EMBL/GenBank/DDBJ whole genome shotgun (WGS) entry which is preliminary data.</text>
</comment>
<evidence type="ECO:0000256" key="4">
    <source>
        <dbReference type="ARBA" id="ARBA00007739"/>
    </source>
</evidence>
<evidence type="ECO:0000256" key="16">
    <source>
        <dbReference type="ARBA" id="ARBA00034000"/>
    </source>
</evidence>
<dbReference type="Proteomes" id="UP001597375">
    <property type="component" value="Unassembled WGS sequence"/>
</dbReference>
<dbReference type="InterPro" id="IPR023346">
    <property type="entry name" value="Lysozyme-like_dom_sf"/>
</dbReference>
<dbReference type="PANTHER" id="PTHR32282">
    <property type="entry name" value="BINDING PROTEIN TRANSPEPTIDASE, PUTATIVE-RELATED"/>
    <property type="match status" value="1"/>
</dbReference>
<comment type="catalytic activity">
    <reaction evidence="17">
        <text>[GlcNAc-(1-&gt;4)-Mur2Ac(oyl-L-Ala-gamma-D-Glu-L-Lys-D-Ala-D-Ala)](n)-di-trans,octa-cis-undecaprenyl diphosphate + beta-D-GlcNAc-(1-&gt;4)-Mur2Ac(oyl-L-Ala-gamma-D-Glu-L-Lys-D-Ala-D-Ala)-di-trans,octa-cis-undecaprenyl diphosphate = [GlcNAc-(1-&gt;4)-Mur2Ac(oyl-L-Ala-gamma-D-Glu-L-Lys-D-Ala-D-Ala)](n+1)-di-trans,octa-cis-undecaprenyl diphosphate + di-trans,octa-cis-undecaprenyl diphosphate + H(+)</text>
        <dbReference type="Rhea" id="RHEA:23708"/>
        <dbReference type="Rhea" id="RHEA-COMP:9602"/>
        <dbReference type="Rhea" id="RHEA-COMP:9603"/>
        <dbReference type="ChEBI" id="CHEBI:15378"/>
        <dbReference type="ChEBI" id="CHEBI:58405"/>
        <dbReference type="ChEBI" id="CHEBI:60033"/>
        <dbReference type="ChEBI" id="CHEBI:78435"/>
        <dbReference type="EC" id="2.4.99.28"/>
    </reaction>
</comment>
<evidence type="ECO:0000313" key="21">
    <source>
        <dbReference type="EMBL" id="MFD2256139.1"/>
    </source>
</evidence>
<gene>
    <name evidence="21" type="ORF">ACFSSA_05580</name>
</gene>
<feature type="domain" description="Glycosyl transferase family 51" evidence="20">
    <location>
        <begin position="75"/>
        <end position="256"/>
    </location>
</feature>
<keyword evidence="14" id="KW-0511">Multifunctional enzyme</keyword>
<evidence type="ECO:0000259" key="19">
    <source>
        <dbReference type="Pfam" id="PF00905"/>
    </source>
</evidence>
<evidence type="ECO:0000256" key="17">
    <source>
        <dbReference type="ARBA" id="ARBA00049902"/>
    </source>
</evidence>
<comment type="catalytic activity">
    <reaction evidence="16">
        <text>Preferential cleavage: (Ac)2-L-Lys-D-Ala-|-D-Ala. Also transpeptidation of peptidyl-alanyl moieties that are N-acyl substituents of D-alanine.</text>
        <dbReference type="EC" id="3.4.16.4"/>
    </reaction>
</comment>
<keyword evidence="18" id="KW-0812">Transmembrane</keyword>
<dbReference type="GO" id="GO:0016757">
    <property type="term" value="F:glycosyltransferase activity"/>
    <property type="evidence" value="ECO:0007669"/>
    <property type="project" value="UniProtKB-KW"/>
</dbReference>
<protein>
    <submittedName>
        <fullName evidence="21">Transglycosylase domain-containing protein</fullName>
        <ecNumber evidence="21">2.4.-.-</ecNumber>
    </submittedName>
</protein>
<keyword evidence="13 18" id="KW-0472">Membrane</keyword>
<evidence type="ECO:0000256" key="11">
    <source>
        <dbReference type="ARBA" id="ARBA00022960"/>
    </source>
</evidence>
<evidence type="ECO:0000256" key="9">
    <source>
        <dbReference type="ARBA" id="ARBA00022679"/>
    </source>
</evidence>
<feature type="transmembrane region" description="Helical" evidence="18">
    <location>
        <begin position="21"/>
        <end position="42"/>
    </location>
</feature>
<name>A0ABW5D800_9BACT</name>
<comment type="similarity">
    <text evidence="3">In the C-terminal section; belongs to the transpeptidase family.</text>
</comment>
<keyword evidence="12" id="KW-0573">Peptidoglycan synthesis</keyword>
<dbReference type="SUPFAM" id="SSF56601">
    <property type="entry name" value="beta-lactamase/transpeptidase-like"/>
    <property type="match status" value="1"/>
</dbReference>
<dbReference type="InterPro" id="IPR050396">
    <property type="entry name" value="Glycosyltr_51/Transpeptidase"/>
</dbReference>
<evidence type="ECO:0000256" key="15">
    <source>
        <dbReference type="ARBA" id="ARBA00023316"/>
    </source>
</evidence>
<evidence type="ECO:0000256" key="10">
    <source>
        <dbReference type="ARBA" id="ARBA00022801"/>
    </source>
</evidence>
<keyword evidence="5" id="KW-1003">Cell membrane</keyword>
<keyword evidence="9 21" id="KW-0808">Transferase</keyword>
<evidence type="ECO:0000256" key="8">
    <source>
        <dbReference type="ARBA" id="ARBA00022676"/>
    </source>
</evidence>
<evidence type="ECO:0000256" key="13">
    <source>
        <dbReference type="ARBA" id="ARBA00023136"/>
    </source>
</evidence>
<keyword evidence="18" id="KW-1133">Transmembrane helix</keyword>
<accession>A0ABW5D800</accession>
<evidence type="ECO:0000256" key="2">
    <source>
        <dbReference type="ARBA" id="ARBA00004752"/>
    </source>
</evidence>
<comment type="similarity">
    <text evidence="4">In the N-terminal section; belongs to the glycosyltransferase 51 family.</text>
</comment>
<evidence type="ECO:0000256" key="6">
    <source>
        <dbReference type="ARBA" id="ARBA00022645"/>
    </source>
</evidence>
<dbReference type="EC" id="2.4.-.-" evidence="21"/>
<evidence type="ECO:0000256" key="12">
    <source>
        <dbReference type="ARBA" id="ARBA00022984"/>
    </source>
</evidence>
<keyword evidence="6" id="KW-0121">Carboxypeptidase</keyword>
<evidence type="ECO:0000259" key="20">
    <source>
        <dbReference type="Pfam" id="PF00912"/>
    </source>
</evidence>
<proteinExistence type="inferred from homology"/>
<reference evidence="22" key="1">
    <citation type="journal article" date="2019" name="Int. J. Syst. Evol. Microbiol.">
        <title>The Global Catalogue of Microorganisms (GCM) 10K type strain sequencing project: providing services to taxonomists for standard genome sequencing and annotation.</title>
        <authorList>
            <consortium name="The Broad Institute Genomics Platform"/>
            <consortium name="The Broad Institute Genome Sequencing Center for Infectious Disease"/>
            <person name="Wu L."/>
            <person name="Ma J."/>
        </authorList>
    </citation>
    <scope>NUCLEOTIDE SEQUENCE [LARGE SCALE GENOMIC DNA]</scope>
    <source>
        <strain evidence="22">CGMCC 4.7106</strain>
    </source>
</reference>
<keyword evidence="22" id="KW-1185">Reference proteome</keyword>
<dbReference type="RefSeq" id="WP_386819106.1">
    <property type="nucleotide sequence ID" value="NZ_JBHUIT010000003.1"/>
</dbReference>
<dbReference type="SUPFAM" id="SSF53955">
    <property type="entry name" value="Lysozyme-like"/>
    <property type="match status" value="1"/>
</dbReference>
<feature type="domain" description="Penicillin-binding protein transpeptidase" evidence="19">
    <location>
        <begin position="364"/>
        <end position="615"/>
    </location>
</feature>
<dbReference type="InterPro" id="IPR012338">
    <property type="entry name" value="Beta-lactam/transpept-like"/>
</dbReference>
<evidence type="ECO:0000313" key="22">
    <source>
        <dbReference type="Proteomes" id="UP001597375"/>
    </source>
</evidence>
<evidence type="ECO:0000256" key="7">
    <source>
        <dbReference type="ARBA" id="ARBA00022670"/>
    </source>
</evidence>